<accession>A0A060ST25</accession>
<dbReference type="EMBL" id="CCBP010000462">
    <property type="protein sequence ID" value="CDO77697.1"/>
    <property type="molecule type" value="Genomic_DNA"/>
</dbReference>
<protein>
    <submittedName>
        <fullName evidence="2">Uncharacterized protein</fullName>
    </submittedName>
</protein>
<sequence length="396" mass="43777">MSSSAPPSPSSSASPTPTTSPTPKRPLPSEPELTPSGRRKPKTKHEESPFTHFGRHYVRAIEMFTLPSTIITAGLLRDPDANENGYSALENRHYSSFQMLIKLVPTFTIILEKDDASPQDVQKWLDNFANCLSQGASGAKSDDTSSLRGAVIDWLKKDFRGDDDAKDLDREVKVGRGFRNPITGRLLCPTILDWTDENVRTELLNSTAKIDGNLVNGSHWPSFLYAGIFNSDLPWVGFLQGKYLLRTYCHIFTSPSSAKGDTVAPTSARSTRCGNAAIFGMTEVTPASIAYAAAQLFFALSESAVFSKTQKTCDALGLYNAIRDWFEEPVFTVEHQALLSWWNRQVFPARHAHQSTLNHGLEQMREARRKQAALAQAPSVGNDEEEAPRDNVGTKQ</sequence>
<name>A0A060ST25_PYCCI</name>
<feature type="compositionally biased region" description="Low complexity" evidence="1">
    <location>
        <begin position="1"/>
        <end position="17"/>
    </location>
</feature>
<dbReference type="AlphaFoldDB" id="A0A060ST25"/>
<dbReference type="STRING" id="5643.A0A060ST25"/>
<dbReference type="InterPro" id="IPR046521">
    <property type="entry name" value="DUF6698"/>
</dbReference>
<dbReference type="OMA" id="THIFISR"/>
<dbReference type="Proteomes" id="UP000029665">
    <property type="component" value="Unassembled WGS sequence"/>
</dbReference>
<dbReference type="HOGENOM" id="CLU_035918_3_1_1"/>
<feature type="compositionally biased region" description="Pro residues" evidence="1">
    <location>
        <begin position="18"/>
        <end position="29"/>
    </location>
</feature>
<proteinExistence type="predicted"/>
<evidence type="ECO:0000313" key="2">
    <source>
        <dbReference type="EMBL" id="CDO77697.1"/>
    </source>
</evidence>
<organism evidence="2 3">
    <name type="scientific">Pycnoporus cinnabarinus</name>
    <name type="common">Cinnabar-red polypore</name>
    <name type="synonym">Trametes cinnabarina</name>
    <dbReference type="NCBI Taxonomy" id="5643"/>
    <lineage>
        <taxon>Eukaryota</taxon>
        <taxon>Fungi</taxon>
        <taxon>Dikarya</taxon>
        <taxon>Basidiomycota</taxon>
        <taxon>Agaricomycotina</taxon>
        <taxon>Agaricomycetes</taxon>
        <taxon>Polyporales</taxon>
        <taxon>Polyporaceae</taxon>
        <taxon>Trametes</taxon>
    </lineage>
</organism>
<dbReference type="OrthoDB" id="3259047at2759"/>
<feature type="region of interest" description="Disordered" evidence="1">
    <location>
        <begin position="367"/>
        <end position="396"/>
    </location>
</feature>
<evidence type="ECO:0000256" key="1">
    <source>
        <dbReference type="SAM" id="MobiDB-lite"/>
    </source>
</evidence>
<keyword evidence="3" id="KW-1185">Reference proteome</keyword>
<evidence type="ECO:0000313" key="3">
    <source>
        <dbReference type="Proteomes" id="UP000029665"/>
    </source>
</evidence>
<gene>
    <name evidence="2" type="ORF">BN946_scf184969.g48</name>
</gene>
<feature type="region of interest" description="Disordered" evidence="1">
    <location>
        <begin position="1"/>
        <end position="51"/>
    </location>
</feature>
<dbReference type="Pfam" id="PF20414">
    <property type="entry name" value="DUF6698"/>
    <property type="match status" value="1"/>
</dbReference>
<reference evidence="2" key="1">
    <citation type="submission" date="2014-01" db="EMBL/GenBank/DDBJ databases">
        <title>The genome of the white-rot fungus Pycnoporus cinnabarinus: a basidiomycete model with a versatile arsenal for lignocellulosic biomass breakdown.</title>
        <authorList>
            <person name="Levasseur A."/>
            <person name="Lomascolo A."/>
            <person name="Ruiz-Duenas F.J."/>
            <person name="Uzan E."/>
            <person name="Piumi F."/>
            <person name="Kues U."/>
            <person name="Ram A.F.J."/>
            <person name="Murat C."/>
            <person name="Haon M."/>
            <person name="Benoit I."/>
            <person name="Arfi Y."/>
            <person name="Chevret D."/>
            <person name="Drula E."/>
            <person name="Kwon M.J."/>
            <person name="Gouret P."/>
            <person name="Lesage-Meessen L."/>
            <person name="Lombard V."/>
            <person name="Mariette J."/>
            <person name="Noirot C."/>
            <person name="Park J."/>
            <person name="Patyshakuliyeva A."/>
            <person name="Wieneger R.A.B."/>
            <person name="Wosten H.A.B."/>
            <person name="Martin F."/>
            <person name="Coutinho P.M."/>
            <person name="de Vries R."/>
            <person name="Martinez A.T."/>
            <person name="Klopp C."/>
            <person name="Pontarotti P."/>
            <person name="Henrissat B."/>
            <person name="Record E."/>
        </authorList>
    </citation>
    <scope>NUCLEOTIDE SEQUENCE [LARGE SCALE GENOMIC DNA]</scope>
    <source>
        <strain evidence="2">BRFM137</strain>
    </source>
</reference>
<comment type="caution">
    <text evidence="2">The sequence shown here is derived from an EMBL/GenBank/DDBJ whole genome shotgun (WGS) entry which is preliminary data.</text>
</comment>